<reference evidence="2" key="3">
    <citation type="submission" date="2023-05" db="EMBL/GenBank/DDBJ databases">
        <authorList>
            <person name="Smith C.H."/>
        </authorList>
    </citation>
    <scope>NUCLEOTIDE SEQUENCE</scope>
    <source>
        <strain evidence="2">CHS0354</strain>
        <tissue evidence="2">Mantle</tissue>
    </source>
</reference>
<evidence type="ECO:0000313" key="2">
    <source>
        <dbReference type="EMBL" id="KAK3587945.1"/>
    </source>
</evidence>
<proteinExistence type="predicted"/>
<sequence length="313" mass="36180">MPIKRVLSDKEIADIKSMKNKTTINDIADKYKIGYHRIYKIFNEPDEEPIIEEPIVDDPVIDDPVITAIKQLGEQLAEIKVAVCYLVDNKLDKLLDSELVKAVGQHSRDINEIVDILQIILDKYLTQDDIDEINYLRGKMPVSSIADHFKISLNRIYKVFSGEERPTEFYTFRDQQQGEALKKLNEEIARSSRNASVSNASKKSKIKKLKKIIQQVSDENKKLKFSFENLKSEIIEAVKPAVESQAIPTQVEVQALPTQASQQLPRWIKNHYEMYPPDEKLIILPGEEEKEFDFLMKEVEEINKFGNKLYKKL</sequence>
<dbReference type="AlphaFoldDB" id="A0AAE0S9N9"/>
<feature type="coiled-coil region" evidence="1">
    <location>
        <begin position="199"/>
        <end position="233"/>
    </location>
</feature>
<organism evidence="2 3">
    <name type="scientific">Potamilus streckersoni</name>
    <dbReference type="NCBI Taxonomy" id="2493646"/>
    <lineage>
        <taxon>Eukaryota</taxon>
        <taxon>Metazoa</taxon>
        <taxon>Spiralia</taxon>
        <taxon>Lophotrochozoa</taxon>
        <taxon>Mollusca</taxon>
        <taxon>Bivalvia</taxon>
        <taxon>Autobranchia</taxon>
        <taxon>Heteroconchia</taxon>
        <taxon>Palaeoheterodonta</taxon>
        <taxon>Unionida</taxon>
        <taxon>Unionoidea</taxon>
        <taxon>Unionidae</taxon>
        <taxon>Ambleminae</taxon>
        <taxon>Lampsilini</taxon>
        <taxon>Potamilus</taxon>
    </lineage>
</organism>
<reference evidence="2" key="2">
    <citation type="journal article" date="2021" name="Genome Biol. Evol.">
        <title>Developing a high-quality reference genome for a parasitic bivalve with doubly uniparental inheritance (Bivalvia: Unionida).</title>
        <authorList>
            <person name="Smith C.H."/>
        </authorList>
    </citation>
    <scope>NUCLEOTIDE SEQUENCE</scope>
    <source>
        <strain evidence="2">CHS0354</strain>
        <tissue evidence="2">Mantle</tissue>
    </source>
</reference>
<keyword evidence="3" id="KW-1185">Reference proteome</keyword>
<evidence type="ECO:0000256" key="1">
    <source>
        <dbReference type="SAM" id="Coils"/>
    </source>
</evidence>
<dbReference type="EMBL" id="JAEAOA010000895">
    <property type="protein sequence ID" value="KAK3587945.1"/>
    <property type="molecule type" value="Genomic_DNA"/>
</dbReference>
<evidence type="ECO:0000313" key="3">
    <source>
        <dbReference type="Proteomes" id="UP001195483"/>
    </source>
</evidence>
<name>A0AAE0S9N9_9BIVA</name>
<reference evidence="2" key="1">
    <citation type="journal article" date="2021" name="Genome Biol. Evol.">
        <title>A High-Quality Reference Genome for a Parasitic Bivalve with Doubly Uniparental Inheritance (Bivalvia: Unionida).</title>
        <authorList>
            <person name="Smith C.H."/>
        </authorList>
    </citation>
    <scope>NUCLEOTIDE SEQUENCE</scope>
    <source>
        <strain evidence="2">CHS0354</strain>
    </source>
</reference>
<comment type="caution">
    <text evidence="2">The sequence shown here is derived from an EMBL/GenBank/DDBJ whole genome shotgun (WGS) entry which is preliminary data.</text>
</comment>
<accession>A0AAE0S9N9</accession>
<protein>
    <submittedName>
        <fullName evidence="2">Uncharacterized protein</fullName>
    </submittedName>
</protein>
<dbReference type="Proteomes" id="UP001195483">
    <property type="component" value="Unassembled WGS sequence"/>
</dbReference>
<gene>
    <name evidence="2" type="ORF">CHS0354_014460</name>
</gene>
<keyword evidence="1" id="KW-0175">Coiled coil</keyword>